<evidence type="ECO:0000313" key="2">
    <source>
        <dbReference type="Proteomes" id="UP000185895"/>
    </source>
</evidence>
<dbReference type="GO" id="GO:0046653">
    <property type="term" value="P:tetrahydrofolate metabolic process"/>
    <property type="evidence" value="ECO:0007669"/>
    <property type="project" value="InterPro"/>
</dbReference>
<dbReference type="Gene3D" id="3.30.2270.10">
    <property type="entry name" value="Folate-binding superfamily"/>
    <property type="match status" value="1"/>
</dbReference>
<dbReference type="Proteomes" id="UP000185895">
    <property type="component" value="Unassembled WGS sequence"/>
</dbReference>
<dbReference type="AlphaFoldDB" id="A0A1E7REC3"/>
<organism evidence="1 2">
    <name type="scientific">Acinetobacter qingfengensis</name>
    <dbReference type="NCBI Taxonomy" id="1262585"/>
    <lineage>
        <taxon>Bacteria</taxon>
        <taxon>Pseudomonadati</taxon>
        <taxon>Pseudomonadota</taxon>
        <taxon>Gammaproteobacteria</taxon>
        <taxon>Moraxellales</taxon>
        <taxon>Moraxellaceae</taxon>
        <taxon>Acinetobacter</taxon>
    </lineage>
</organism>
<dbReference type="OrthoDB" id="7159274at2"/>
<gene>
    <name evidence="1" type="ORF">BJI46_08325</name>
</gene>
<dbReference type="Pfam" id="PF04267">
    <property type="entry name" value="SoxD"/>
    <property type="match status" value="1"/>
</dbReference>
<dbReference type="InterPro" id="IPR006279">
    <property type="entry name" value="SoxD"/>
</dbReference>
<proteinExistence type="predicted"/>
<keyword evidence="2" id="KW-1185">Reference proteome</keyword>
<sequence length="110" mass="12698">MKILHCPLNGDRNISEFSYGGEFKVMPDQNTCTDEAWADYVFNSDNIAGVVTEWWMHTPSSYWFIAERHTVSDEILATYDPREFFQKKGLSPQDFLGQSVEYKSAEESKS</sequence>
<dbReference type="EMBL" id="MKKK01000004">
    <property type="protein sequence ID" value="OEY97750.1"/>
    <property type="molecule type" value="Genomic_DNA"/>
</dbReference>
<dbReference type="STRING" id="1262585.BJI46_08325"/>
<reference evidence="1 2" key="1">
    <citation type="submission" date="2016-09" db="EMBL/GenBank/DDBJ databases">
        <authorList>
            <person name="Capua I."/>
            <person name="De Benedictis P."/>
            <person name="Joannis T."/>
            <person name="Lombin L.H."/>
            <person name="Cattoli G."/>
        </authorList>
    </citation>
    <scope>NUCLEOTIDE SEQUENCE [LARGE SCALE GENOMIC DNA]</scope>
    <source>
        <strain evidence="1 2">ANC 4671</strain>
    </source>
</reference>
<comment type="caution">
    <text evidence="1">The sequence shown here is derived from an EMBL/GenBank/DDBJ whole genome shotgun (WGS) entry which is preliminary data.</text>
</comment>
<dbReference type="RefSeq" id="WP_070068815.1">
    <property type="nucleotide sequence ID" value="NZ_MKKK01000004.1"/>
</dbReference>
<name>A0A1E7REC3_9GAMM</name>
<protein>
    <submittedName>
        <fullName evidence="1">Sarcosine oxidase subunit delta</fullName>
    </submittedName>
</protein>
<dbReference type="GO" id="GO:0008115">
    <property type="term" value="F:sarcosine oxidase activity"/>
    <property type="evidence" value="ECO:0007669"/>
    <property type="project" value="InterPro"/>
</dbReference>
<dbReference type="InterPro" id="IPR038561">
    <property type="entry name" value="SoxD_sf"/>
</dbReference>
<accession>A0A1E7REC3</accession>
<evidence type="ECO:0000313" key="1">
    <source>
        <dbReference type="EMBL" id="OEY97750.1"/>
    </source>
</evidence>